<evidence type="ECO:0000313" key="3">
    <source>
        <dbReference type="EMBL" id="TCS91529.1"/>
    </source>
</evidence>
<feature type="compositionally biased region" description="Acidic residues" evidence="1">
    <location>
        <begin position="46"/>
        <end position="65"/>
    </location>
</feature>
<feature type="compositionally biased region" description="Basic and acidic residues" evidence="1">
    <location>
        <begin position="32"/>
        <end position="45"/>
    </location>
</feature>
<organism evidence="3 4">
    <name type="scientific">Keratinibaculum paraultunense</name>
    <dbReference type="NCBI Taxonomy" id="1278232"/>
    <lineage>
        <taxon>Bacteria</taxon>
        <taxon>Bacillati</taxon>
        <taxon>Bacillota</taxon>
        <taxon>Tissierellia</taxon>
        <taxon>Tissierellales</taxon>
        <taxon>Tepidimicrobiaceae</taxon>
        <taxon>Keratinibaculum</taxon>
    </lineage>
</organism>
<dbReference type="Gene3D" id="2.170.130.30">
    <property type="match status" value="1"/>
</dbReference>
<proteinExistence type="predicted"/>
<dbReference type="Proteomes" id="UP000294567">
    <property type="component" value="Unassembled WGS sequence"/>
</dbReference>
<sequence length="230" mass="25589">MKNRKIFVLISLILILSLIFVGCSKKSNTEKNNKIELKESTKNVEVEDEEKEENTIEVENEESSATEDKESPKSTTKEESSKPSTTNTTEVKKEKEATSKTEKDSTSTPVVNKKPTVTITIVGPEDVGTILGLTEVELNDGDTVFDVLKRVVKDKGIQMEYKGRKSSVYIRGIHNIYEFDRGPESGWVYRVNGKVPQVSCGAYKLKDGDKIEWLYTTNLGKEFGAPGGGK</sequence>
<dbReference type="InterPro" id="IPR027954">
    <property type="entry name" value="Transcobalamin-like_C"/>
</dbReference>
<evidence type="ECO:0000256" key="1">
    <source>
        <dbReference type="SAM" id="MobiDB-lite"/>
    </source>
</evidence>
<accession>A0A4R3L4A0</accession>
<gene>
    <name evidence="3" type="ORF">EDD65_10128</name>
</gene>
<keyword evidence="4" id="KW-1185">Reference proteome</keyword>
<dbReference type="AlphaFoldDB" id="A0A4R3L4A0"/>
<dbReference type="PROSITE" id="PS51257">
    <property type="entry name" value="PROKAR_LIPOPROTEIN"/>
    <property type="match status" value="1"/>
</dbReference>
<feature type="compositionally biased region" description="Basic and acidic residues" evidence="1">
    <location>
        <begin position="66"/>
        <end position="81"/>
    </location>
</feature>
<evidence type="ECO:0000259" key="2">
    <source>
        <dbReference type="Pfam" id="PF14478"/>
    </source>
</evidence>
<name>A0A4R3L4A0_9FIRM</name>
<dbReference type="EMBL" id="SMAE01000001">
    <property type="protein sequence ID" value="TCS91529.1"/>
    <property type="molecule type" value="Genomic_DNA"/>
</dbReference>
<dbReference type="Pfam" id="PF14478">
    <property type="entry name" value="DUF4430"/>
    <property type="match status" value="1"/>
</dbReference>
<protein>
    <submittedName>
        <fullName evidence="3">Uncharacterized protein DUF4430</fullName>
    </submittedName>
</protein>
<feature type="compositionally biased region" description="Basic and acidic residues" evidence="1">
    <location>
        <begin position="90"/>
        <end position="105"/>
    </location>
</feature>
<feature type="domain" description="Transcobalamin-like C-terminal" evidence="2">
    <location>
        <begin position="141"/>
        <end position="216"/>
    </location>
</feature>
<comment type="caution">
    <text evidence="3">The sequence shown here is derived from an EMBL/GenBank/DDBJ whole genome shotgun (WGS) entry which is preliminary data.</text>
</comment>
<evidence type="ECO:0000313" key="4">
    <source>
        <dbReference type="Proteomes" id="UP000294567"/>
    </source>
</evidence>
<reference evidence="3 4" key="1">
    <citation type="submission" date="2019-03" db="EMBL/GenBank/DDBJ databases">
        <title>Genomic Encyclopedia of Type Strains, Phase IV (KMG-IV): sequencing the most valuable type-strain genomes for metagenomic binning, comparative biology and taxonomic classification.</title>
        <authorList>
            <person name="Goeker M."/>
        </authorList>
    </citation>
    <scope>NUCLEOTIDE SEQUENCE [LARGE SCALE GENOMIC DNA]</scope>
    <source>
        <strain evidence="3 4">DSM 26752</strain>
    </source>
</reference>
<dbReference type="OrthoDB" id="2356646at2"/>
<dbReference type="RefSeq" id="WP_132025214.1">
    <property type="nucleotide sequence ID" value="NZ_CP068564.1"/>
</dbReference>
<feature type="region of interest" description="Disordered" evidence="1">
    <location>
        <begin position="32"/>
        <end position="110"/>
    </location>
</feature>